<sequence length="1142" mass="124429">MSILWANWEGALSQMVKQVQAAFDALLDIAAAQQHLQLASEPFRLDVQSMLESTARDLLALGEQRKGKYAPLQALIPRIGAQHLLQMHPPLLRDTLMAMRIPAVCPSAASLLHILLQHLLTECSAAHPGSRTSARMSAQDAQAQDGQVAALVGLVRQGRKLHLMPELHRACVDEQEVIIPAALLLQAAEHASDLLRIDALELACISPKITVLPGDLELQMACKGLQLALSNSAASTRNKTLVLADKLLKRLCSGTHASLQVLKQLRRKHIKDGSGPAELSKDEHSIVRGILAQKDMASVLLGTIVDSWDRVREQAAAALQWLPTPLPGVETPEALICQVEWAAGLLSSPRVREADAGARLAGLLFQKYAQKLGWHMSLHPSACALEAALPGNMQATLTFLDSLLASMQASLDLADSDLVAACRTGLNHGVLLLIRYVVPSLPWHSAAHELPALRDWVVRLLAVLDHVAVVAMPPLCHPADHGMSDEQEADDQEGPEAGFFDDGLEGPNQDAATSQAQIISTACWLTMKELAMLVGTLMQVVPLTGPGHVLNAGQVQHLGQQFLHTFVNMKHNGAVDKTMSGFQAVVTRLLTETLPELHQLPTQWLDALLAAATRPNQTRDDIVRRSAGLPVSIVAIFLSEPDNTRKVLLARGMSAILHISSGAVSSEVWPRVHAFNILRLIFQEAKLAVSTTGYCAEGMQLTMQAMAAGAWEVRNAANMTFTSLINRMLGFKNLAKGEAPKRAVTAVDFFRSFPSLHAFLLSGLQQAAAELEQNDAAQRLHPMLFPTLVLLSRLRPATHSRSTIPVSCPDPEAFAPVVQRRRLSSASSERCPNSRPFITTTRCMDPSYEARCAGLKALLRLTQGVSRPAATPPSWLPGLVSQHGSSETHFKATERNLRLTAVLAAWSDRQGNSMPSLPNQEQIYAIDSSGALHLSRHWNSSCLDCEPLQRLHAWVLDVWAVAVCLLQDEAAQVRMSMSAVVHGILAAASRQAVRHTHDSVLLRCTLRHLSQCYCMLPQLQRLLMQWVYRPGPGGTASRMDQLHSSLTYGRRLFDVELDNQHEEPLFLAQAAASELLHVQSCMEESSDAAAAGWLEQMRLWASEVAEELAQESSRMAGLQQASKAAGWGDITHLESCFLPLAH</sequence>
<dbReference type="EMBL" id="JALJOQ010000035">
    <property type="protein sequence ID" value="KAK9806642.1"/>
    <property type="molecule type" value="Genomic_DNA"/>
</dbReference>
<protein>
    <recommendedName>
        <fullName evidence="8">DUF2428 domain-containing protein</fullName>
    </recommendedName>
</protein>
<dbReference type="Proteomes" id="UP001465755">
    <property type="component" value="Unassembled WGS sequence"/>
</dbReference>
<feature type="non-terminal residue" evidence="6">
    <location>
        <position position="1142"/>
    </location>
</feature>
<organism evidence="6 7">
    <name type="scientific">Symbiochloris irregularis</name>
    <dbReference type="NCBI Taxonomy" id="706552"/>
    <lineage>
        <taxon>Eukaryota</taxon>
        <taxon>Viridiplantae</taxon>
        <taxon>Chlorophyta</taxon>
        <taxon>core chlorophytes</taxon>
        <taxon>Trebouxiophyceae</taxon>
        <taxon>Trebouxiales</taxon>
        <taxon>Trebouxiaceae</taxon>
        <taxon>Symbiochloris</taxon>
    </lineage>
</organism>
<feature type="domain" description="tRNA (32-2'-O)-methyltransferase regulator THADA-like C-terminal TPR repeats region" evidence="5">
    <location>
        <begin position="714"/>
        <end position="822"/>
    </location>
</feature>
<evidence type="ECO:0000259" key="3">
    <source>
        <dbReference type="Pfam" id="PF10350"/>
    </source>
</evidence>
<dbReference type="Pfam" id="PF25150">
    <property type="entry name" value="TPR_Trm732"/>
    <property type="match status" value="1"/>
</dbReference>
<evidence type="ECO:0000259" key="4">
    <source>
        <dbReference type="Pfam" id="PF25150"/>
    </source>
</evidence>
<name>A0AAW1PCL7_9CHLO</name>
<evidence type="ECO:0000313" key="6">
    <source>
        <dbReference type="EMBL" id="KAK9806642.1"/>
    </source>
</evidence>
<evidence type="ECO:0000313" key="7">
    <source>
        <dbReference type="Proteomes" id="UP001465755"/>
    </source>
</evidence>
<proteinExistence type="predicted"/>
<evidence type="ECO:0000256" key="1">
    <source>
        <dbReference type="ARBA" id="ARBA00022694"/>
    </source>
</evidence>
<evidence type="ECO:0000259" key="5">
    <source>
        <dbReference type="Pfam" id="PF25151"/>
    </source>
</evidence>
<keyword evidence="7" id="KW-1185">Reference proteome</keyword>
<feature type="region of interest" description="Disordered" evidence="2">
    <location>
        <begin position="479"/>
        <end position="506"/>
    </location>
</feature>
<dbReference type="AlphaFoldDB" id="A0AAW1PCL7"/>
<dbReference type="InterPro" id="IPR051954">
    <property type="entry name" value="tRNA_methyltransferase_THADA"/>
</dbReference>
<keyword evidence="1" id="KW-0819">tRNA processing</keyword>
<feature type="domain" description="DUF2428" evidence="3">
    <location>
        <begin position="458"/>
        <end position="712"/>
    </location>
</feature>
<dbReference type="Pfam" id="PF10350">
    <property type="entry name" value="DUF2428"/>
    <property type="match status" value="1"/>
</dbReference>
<dbReference type="Pfam" id="PF25151">
    <property type="entry name" value="TPR_Trm732_C"/>
    <property type="match status" value="1"/>
</dbReference>
<dbReference type="GO" id="GO:0005829">
    <property type="term" value="C:cytosol"/>
    <property type="evidence" value="ECO:0007669"/>
    <property type="project" value="TreeGrafter"/>
</dbReference>
<dbReference type="GO" id="GO:0030488">
    <property type="term" value="P:tRNA methylation"/>
    <property type="evidence" value="ECO:0007669"/>
    <property type="project" value="TreeGrafter"/>
</dbReference>
<dbReference type="InterPro" id="IPR056843">
    <property type="entry name" value="THADA-like_TPR"/>
</dbReference>
<dbReference type="PANTHER" id="PTHR14387">
    <property type="entry name" value="THADA/DEATH RECEPTOR INTERACTING PROTEIN"/>
    <property type="match status" value="1"/>
</dbReference>
<dbReference type="InterPro" id="IPR056842">
    <property type="entry name" value="THADA-like_TPR_C"/>
</dbReference>
<dbReference type="PANTHER" id="PTHR14387:SF0">
    <property type="entry name" value="DUF2428 DOMAIN-CONTAINING PROTEIN"/>
    <property type="match status" value="1"/>
</dbReference>
<accession>A0AAW1PCL7</accession>
<feature type="domain" description="tRNA (32-2'-O)-methyltransferase regulator THADA-like TPR repeats region" evidence="4">
    <location>
        <begin position="134"/>
        <end position="264"/>
    </location>
</feature>
<gene>
    <name evidence="6" type="ORF">WJX73_003561</name>
</gene>
<evidence type="ECO:0000256" key="2">
    <source>
        <dbReference type="SAM" id="MobiDB-lite"/>
    </source>
</evidence>
<dbReference type="InterPro" id="IPR019442">
    <property type="entry name" value="THADA/TRM732_DUF2428"/>
</dbReference>
<evidence type="ECO:0008006" key="8">
    <source>
        <dbReference type="Google" id="ProtNLM"/>
    </source>
</evidence>
<feature type="compositionally biased region" description="Acidic residues" evidence="2">
    <location>
        <begin position="485"/>
        <end position="494"/>
    </location>
</feature>
<comment type="caution">
    <text evidence="6">The sequence shown here is derived from an EMBL/GenBank/DDBJ whole genome shotgun (WGS) entry which is preliminary data.</text>
</comment>
<reference evidence="6 7" key="1">
    <citation type="journal article" date="2024" name="Nat. Commun.">
        <title>Phylogenomics reveals the evolutionary origins of lichenization in chlorophyte algae.</title>
        <authorList>
            <person name="Puginier C."/>
            <person name="Libourel C."/>
            <person name="Otte J."/>
            <person name="Skaloud P."/>
            <person name="Haon M."/>
            <person name="Grisel S."/>
            <person name="Petersen M."/>
            <person name="Berrin J.G."/>
            <person name="Delaux P.M."/>
            <person name="Dal Grande F."/>
            <person name="Keller J."/>
        </authorList>
    </citation>
    <scope>NUCLEOTIDE SEQUENCE [LARGE SCALE GENOMIC DNA]</scope>
    <source>
        <strain evidence="6 7">SAG 2036</strain>
    </source>
</reference>